<dbReference type="AlphaFoldDB" id="A0A485JFN0"/>
<dbReference type="InterPro" id="IPR029066">
    <property type="entry name" value="PLP-binding_barrel"/>
</dbReference>
<evidence type="ECO:0000256" key="6">
    <source>
        <dbReference type="ARBA" id="ARBA00023235"/>
    </source>
</evidence>
<evidence type="ECO:0000256" key="7">
    <source>
        <dbReference type="ARBA" id="ARBA00037715"/>
    </source>
</evidence>
<feature type="modified residue" description="N6-(pyridoxal phosphate)lysine" evidence="9">
    <location>
        <position position="35"/>
    </location>
</feature>
<sequence>MTRPIQASLDLQALKQNLSIVRQAAPHARVWSVVKANAYGHGIERIWSALGATDGFALLNLEEAITLRERGWKGPILMLEGFSMLRIWRFMTSTA</sequence>
<dbReference type="GO" id="GO:0008784">
    <property type="term" value="F:alanine racemase activity"/>
    <property type="evidence" value="ECO:0007669"/>
    <property type="project" value="UniProtKB-EC"/>
</dbReference>
<comment type="catalytic activity">
    <reaction evidence="1">
        <text>L-alanine = D-alanine</text>
        <dbReference type="Rhea" id="RHEA:20249"/>
        <dbReference type="ChEBI" id="CHEBI:57416"/>
        <dbReference type="ChEBI" id="CHEBI:57972"/>
        <dbReference type="EC" id="5.1.1.1"/>
    </reaction>
</comment>
<keyword evidence="5 9" id="KW-0663">Pyridoxal phosphate</keyword>
<evidence type="ECO:0000256" key="8">
    <source>
        <dbReference type="ARBA" id="ARBA00040146"/>
    </source>
</evidence>
<keyword evidence="6 11" id="KW-0413">Isomerase</keyword>
<evidence type="ECO:0000313" key="12">
    <source>
        <dbReference type="Proteomes" id="UP000358010"/>
    </source>
</evidence>
<dbReference type="Proteomes" id="UP000358010">
    <property type="component" value="Unassembled WGS sequence"/>
</dbReference>
<dbReference type="InterPro" id="IPR001608">
    <property type="entry name" value="Ala_racemase_N"/>
</dbReference>
<name>A0A485JFN0_ECOLX</name>
<evidence type="ECO:0000259" key="10">
    <source>
        <dbReference type="Pfam" id="PF01168"/>
    </source>
</evidence>
<evidence type="ECO:0000313" key="11">
    <source>
        <dbReference type="EMBL" id="VFT69759.1"/>
    </source>
</evidence>
<evidence type="ECO:0000256" key="9">
    <source>
        <dbReference type="PIRSR" id="PIRSR600821-50"/>
    </source>
</evidence>
<evidence type="ECO:0000256" key="1">
    <source>
        <dbReference type="ARBA" id="ARBA00000316"/>
    </source>
</evidence>
<evidence type="ECO:0000256" key="5">
    <source>
        <dbReference type="ARBA" id="ARBA00022898"/>
    </source>
</evidence>
<dbReference type="EC" id="5.1.1.1" evidence="4"/>
<dbReference type="GO" id="GO:0005829">
    <property type="term" value="C:cytosol"/>
    <property type="evidence" value="ECO:0007669"/>
    <property type="project" value="TreeGrafter"/>
</dbReference>
<dbReference type="InterPro" id="IPR000821">
    <property type="entry name" value="Ala_racemase"/>
</dbReference>
<dbReference type="GO" id="GO:0030170">
    <property type="term" value="F:pyridoxal phosphate binding"/>
    <property type="evidence" value="ECO:0007669"/>
    <property type="project" value="TreeGrafter"/>
</dbReference>
<evidence type="ECO:0000256" key="4">
    <source>
        <dbReference type="ARBA" id="ARBA00013089"/>
    </source>
</evidence>
<comment type="function">
    <text evidence="7">Isomerizes L-alanine to D-alanine which is then oxidized to pyruvate by DadA.</text>
</comment>
<dbReference type="SUPFAM" id="SSF51419">
    <property type="entry name" value="PLP-binding barrel"/>
    <property type="match status" value="1"/>
</dbReference>
<reference evidence="11 12" key="1">
    <citation type="submission" date="2019-03" db="EMBL/GenBank/DDBJ databases">
        <authorList>
            <consortium name="Pathogen Informatics"/>
        </authorList>
    </citation>
    <scope>NUCLEOTIDE SEQUENCE [LARGE SCALE GENOMIC DNA]</scope>
    <source>
        <strain evidence="11 12">NCTC10974</strain>
    </source>
</reference>
<dbReference type="EMBL" id="CAADJZ010000001">
    <property type="protein sequence ID" value="VFT69759.1"/>
    <property type="molecule type" value="Genomic_DNA"/>
</dbReference>
<gene>
    <name evidence="11" type="primary">dadX_2</name>
    <name evidence="11" type="ORF">NCTC10974_03308</name>
</gene>
<protein>
    <recommendedName>
        <fullName evidence="8">Alanine racemase, catabolic</fullName>
        <ecNumber evidence="4">5.1.1.1</ecNumber>
    </recommendedName>
</protein>
<comment type="similarity">
    <text evidence="3">Belongs to the alanine racemase family.</text>
</comment>
<evidence type="ECO:0000256" key="2">
    <source>
        <dbReference type="ARBA" id="ARBA00001933"/>
    </source>
</evidence>
<dbReference type="PRINTS" id="PR00992">
    <property type="entry name" value="ALARACEMASE"/>
</dbReference>
<dbReference type="Pfam" id="PF01168">
    <property type="entry name" value="Ala_racemase_N"/>
    <property type="match status" value="1"/>
</dbReference>
<proteinExistence type="inferred from homology"/>
<organism evidence="11 12">
    <name type="scientific">Escherichia coli</name>
    <dbReference type="NCBI Taxonomy" id="562"/>
    <lineage>
        <taxon>Bacteria</taxon>
        <taxon>Pseudomonadati</taxon>
        <taxon>Pseudomonadota</taxon>
        <taxon>Gammaproteobacteria</taxon>
        <taxon>Enterobacterales</taxon>
        <taxon>Enterobacteriaceae</taxon>
        <taxon>Escherichia</taxon>
    </lineage>
</organism>
<dbReference type="GO" id="GO:0030632">
    <property type="term" value="P:D-alanine biosynthetic process"/>
    <property type="evidence" value="ECO:0007669"/>
    <property type="project" value="TreeGrafter"/>
</dbReference>
<dbReference type="InterPro" id="IPR020622">
    <property type="entry name" value="Ala_racemase_pyridoxalP-BS"/>
</dbReference>
<feature type="domain" description="Alanine racemase N-terminal" evidence="10">
    <location>
        <begin position="10"/>
        <end position="83"/>
    </location>
</feature>
<comment type="cofactor">
    <cofactor evidence="2 9">
        <name>pyridoxal 5'-phosphate</name>
        <dbReference type="ChEBI" id="CHEBI:597326"/>
    </cofactor>
</comment>
<accession>A0A485JFN0</accession>
<evidence type="ECO:0000256" key="3">
    <source>
        <dbReference type="ARBA" id="ARBA00007880"/>
    </source>
</evidence>
<dbReference type="PANTHER" id="PTHR30511">
    <property type="entry name" value="ALANINE RACEMASE"/>
    <property type="match status" value="1"/>
</dbReference>
<dbReference type="PANTHER" id="PTHR30511:SF0">
    <property type="entry name" value="ALANINE RACEMASE, CATABOLIC-RELATED"/>
    <property type="match status" value="1"/>
</dbReference>
<dbReference type="PROSITE" id="PS00395">
    <property type="entry name" value="ALANINE_RACEMASE"/>
    <property type="match status" value="1"/>
</dbReference>
<dbReference type="Gene3D" id="3.20.20.10">
    <property type="entry name" value="Alanine racemase"/>
    <property type="match status" value="1"/>
</dbReference>